<organism evidence="12 13">
    <name type="scientific">Galdieria partita</name>
    <dbReference type="NCBI Taxonomy" id="83374"/>
    <lineage>
        <taxon>Eukaryota</taxon>
        <taxon>Rhodophyta</taxon>
        <taxon>Bangiophyceae</taxon>
        <taxon>Galdieriales</taxon>
        <taxon>Galdieriaceae</taxon>
        <taxon>Galdieria</taxon>
    </lineage>
</organism>
<dbReference type="PROSITE" id="PS51908">
    <property type="entry name" value="ZF_UBZ4"/>
    <property type="match status" value="1"/>
</dbReference>
<comment type="catalytic activity">
    <reaction evidence="10">
        <text>Hydrolytically removes 5'-nucleotides successively from the 3'-hydroxy termini of 3'-hydroxy-terminated oligonucleotides.</text>
        <dbReference type="EC" id="3.1.4.1"/>
    </reaction>
</comment>
<keyword evidence="3 9" id="KW-0227">DNA damage</keyword>
<keyword evidence="10" id="KW-0539">Nucleus</keyword>
<dbReference type="InterPro" id="IPR049132">
    <property type="entry name" value="FAN1-like_euk"/>
</dbReference>
<proteinExistence type="inferred from homology"/>
<evidence type="ECO:0000256" key="4">
    <source>
        <dbReference type="ARBA" id="ARBA00022771"/>
    </source>
</evidence>
<keyword evidence="8 9" id="KW-0234">DNA repair</keyword>
<dbReference type="InterPro" id="IPR014883">
    <property type="entry name" value="VRR_NUC"/>
</dbReference>
<gene>
    <name evidence="12" type="ORF">GpartN1_g1212.t1</name>
</gene>
<evidence type="ECO:0000313" key="12">
    <source>
        <dbReference type="EMBL" id="GJQ09421.1"/>
    </source>
</evidence>
<evidence type="ECO:0000256" key="2">
    <source>
        <dbReference type="ARBA" id="ARBA00022723"/>
    </source>
</evidence>
<reference evidence="12" key="1">
    <citation type="journal article" date="2022" name="Proc. Natl. Acad. Sci. U.S.A.">
        <title>Life cycle and functional genomics of the unicellular red alga Galdieria for elucidating algal and plant evolution and industrial use.</title>
        <authorList>
            <person name="Hirooka S."/>
            <person name="Itabashi T."/>
            <person name="Ichinose T.M."/>
            <person name="Onuma R."/>
            <person name="Fujiwara T."/>
            <person name="Yamashita S."/>
            <person name="Jong L.W."/>
            <person name="Tomita R."/>
            <person name="Iwane A.H."/>
            <person name="Miyagishima S.Y."/>
        </authorList>
    </citation>
    <scope>NUCLEOTIDE SEQUENCE</scope>
    <source>
        <strain evidence="12">NBRC 102759</strain>
    </source>
</reference>
<dbReference type="EMBL" id="BQMJ01000008">
    <property type="protein sequence ID" value="GJQ09421.1"/>
    <property type="molecule type" value="Genomic_DNA"/>
</dbReference>
<keyword evidence="7 10" id="KW-0460">Magnesium</keyword>
<evidence type="ECO:0000256" key="10">
    <source>
        <dbReference type="RuleBase" id="RU365033"/>
    </source>
</evidence>
<reference evidence="12" key="2">
    <citation type="submission" date="2022-01" db="EMBL/GenBank/DDBJ databases">
        <authorList>
            <person name="Hirooka S."/>
            <person name="Miyagishima S.Y."/>
        </authorList>
    </citation>
    <scope>NUCLEOTIDE SEQUENCE</scope>
    <source>
        <strain evidence="12">NBRC 102759</strain>
    </source>
</reference>
<comment type="function">
    <text evidence="10">Nuclease required for the repair of DNA interstrand cross-links (ICL). Acts as a 5'-3' exonuclease that anchors at a cut end of DNA and cleaves DNA successively at every third nucleotide, allowing to excise an ICL from one strand through flanking incisions.</text>
</comment>
<comment type="subcellular location">
    <subcellularLocation>
        <location evidence="10">Nucleus</location>
    </subcellularLocation>
</comment>
<comment type="cofactor">
    <cofactor evidence="10">
        <name>Mg(2+)</name>
        <dbReference type="ChEBI" id="CHEBI:18420"/>
    </cofactor>
    <cofactor evidence="10">
        <name>Mn(2+)</name>
        <dbReference type="ChEBI" id="CHEBI:29035"/>
    </cofactor>
</comment>
<dbReference type="InterPro" id="IPR049126">
    <property type="entry name" value="FAN1-like_TPR"/>
</dbReference>
<dbReference type="InterPro" id="IPR033315">
    <property type="entry name" value="Fan1-like"/>
</dbReference>
<keyword evidence="13" id="KW-1185">Reference proteome</keyword>
<evidence type="ECO:0000313" key="13">
    <source>
        <dbReference type="Proteomes" id="UP001061958"/>
    </source>
</evidence>
<feature type="domain" description="UBZ4-type" evidence="11">
    <location>
        <begin position="33"/>
        <end position="60"/>
    </location>
</feature>
<dbReference type="Gene3D" id="3.30.160.60">
    <property type="entry name" value="Classic Zinc Finger"/>
    <property type="match status" value="1"/>
</dbReference>
<dbReference type="Pfam" id="PF08774">
    <property type="entry name" value="VRR_NUC"/>
    <property type="match status" value="1"/>
</dbReference>
<dbReference type="InterPro" id="IPR006642">
    <property type="entry name" value="Rad18_UBZ4"/>
</dbReference>
<evidence type="ECO:0000256" key="7">
    <source>
        <dbReference type="ARBA" id="ARBA00022842"/>
    </source>
</evidence>
<dbReference type="PANTHER" id="PTHR15749">
    <property type="entry name" value="FANCONI-ASSOCIATED NUCLEASE 1"/>
    <property type="match status" value="1"/>
</dbReference>
<comment type="similarity">
    <text evidence="10">Belongs to the FAN1 family.</text>
</comment>
<dbReference type="GO" id="GO:0008409">
    <property type="term" value="F:5'-3' exonuclease activity"/>
    <property type="evidence" value="ECO:0007669"/>
    <property type="project" value="TreeGrafter"/>
</dbReference>
<comment type="caution">
    <text evidence="12">The sequence shown here is derived from an EMBL/GenBank/DDBJ whole genome shotgun (WGS) entry which is preliminary data.</text>
</comment>
<name>A0A9C7PT80_9RHOD</name>
<dbReference type="PANTHER" id="PTHR15749:SF4">
    <property type="entry name" value="FANCONI-ASSOCIATED NUCLEASE 1"/>
    <property type="match status" value="1"/>
</dbReference>
<dbReference type="OrthoDB" id="2339at2759"/>
<keyword evidence="10" id="KW-0464">Manganese</keyword>
<dbReference type="Proteomes" id="UP001061958">
    <property type="component" value="Unassembled WGS sequence"/>
</dbReference>
<dbReference type="SMART" id="SM00734">
    <property type="entry name" value="ZnF_Rad18"/>
    <property type="match status" value="1"/>
</dbReference>
<evidence type="ECO:0000256" key="3">
    <source>
        <dbReference type="ARBA" id="ARBA00022763"/>
    </source>
</evidence>
<dbReference type="GO" id="GO:0017108">
    <property type="term" value="F:5'-flap endonuclease activity"/>
    <property type="evidence" value="ECO:0007669"/>
    <property type="project" value="TreeGrafter"/>
</dbReference>
<dbReference type="CDD" id="cd22326">
    <property type="entry name" value="FAN1-like"/>
    <property type="match status" value="1"/>
</dbReference>
<dbReference type="AlphaFoldDB" id="A0A9C7PT80"/>
<evidence type="ECO:0000256" key="6">
    <source>
        <dbReference type="ARBA" id="ARBA00022833"/>
    </source>
</evidence>
<evidence type="ECO:0000256" key="5">
    <source>
        <dbReference type="ARBA" id="ARBA00022801"/>
    </source>
</evidence>
<keyword evidence="5 10" id="KW-0378">Hydrolase</keyword>
<accession>A0A9C7PT80</accession>
<dbReference type="GO" id="GO:0004528">
    <property type="term" value="F:phosphodiesterase I activity"/>
    <property type="evidence" value="ECO:0007669"/>
    <property type="project" value="UniProtKB-EC"/>
</dbReference>
<keyword evidence="1 10" id="KW-0540">Nuclease</keyword>
<evidence type="ECO:0000256" key="1">
    <source>
        <dbReference type="ARBA" id="ARBA00022722"/>
    </source>
</evidence>
<dbReference type="SMART" id="SM00990">
    <property type="entry name" value="VRR_NUC"/>
    <property type="match status" value="1"/>
</dbReference>
<dbReference type="GO" id="GO:0005634">
    <property type="term" value="C:nucleus"/>
    <property type="evidence" value="ECO:0007669"/>
    <property type="project" value="UniProtKB-SubCell"/>
</dbReference>
<evidence type="ECO:0000259" key="11">
    <source>
        <dbReference type="PROSITE" id="PS51908"/>
    </source>
</evidence>
<dbReference type="EC" id="3.1.4.1" evidence="10"/>
<dbReference type="GO" id="GO:0036297">
    <property type="term" value="P:interstrand cross-link repair"/>
    <property type="evidence" value="ECO:0007669"/>
    <property type="project" value="InterPro"/>
</dbReference>
<dbReference type="GO" id="GO:0008270">
    <property type="term" value="F:zinc ion binding"/>
    <property type="evidence" value="ECO:0007669"/>
    <property type="project" value="UniProtKB-KW"/>
</dbReference>
<evidence type="ECO:0000256" key="9">
    <source>
        <dbReference type="PROSITE-ProRule" id="PRU01256"/>
    </source>
</evidence>
<keyword evidence="2 10" id="KW-0479">Metal-binding</keyword>
<dbReference type="GO" id="GO:0070336">
    <property type="term" value="F:flap-structured DNA binding"/>
    <property type="evidence" value="ECO:0007669"/>
    <property type="project" value="TreeGrafter"/>
</dbReference>
<dbReference type="Pfam" id="PF21170">
    <property type="entry name" value="FAN1_TPR"/>
    <property type="match status" value="1"/>
</dbReference>
<keyword evidence="4 9" id="KW-0863">Zinc-finger</keyword>
<sequence>MQWKKQRTLTDVLSHSKARSLSFRCANGSPSKIVSCPSCSQLITASHINDHLDSCLQVNVERPKKNVPEIYSEEVASSSRKYQCTEEFSDGVGSLNARKGCDLNTKTSESSSTEGLSVQTTVFTHSVMYALFKHSELFTEDEKQLVQQVYTLPVRLQNLFQNILSRKNKSWHSIREFSKLSFNNSCYSKNEFCLLENLGLIQPFQFQVNLHSIETMDILNLLNVKELKQAYRIMFLHSVEYRGREKLVLDLCKYLSQKTVVHGTQRKMNGHSPREDSWSYVMSQLGYVFRVPDQVAILFDNIYRLCCIHSPRETPLILLAAMNKMKFPRYTCSCTRPIFLSRNAFLEFIQATRDEEIFDTALESGNEDIVSKISSKAHLMLEKYRQIYVNIESAESELPLPSLEQVDHPVFKVFSGLWIFCNICWHSIAFLERQKDFETSIRRLFLLLDFKEVCSHRRGRYWNRLSLDMLHSGGSVLDVLNVCSQALEDEHLNDGERVIITRRATRLMHSAREKGELKNSSGFSRKLIKLSNSSFLSNYIRHWHSLPKDLILGRPVSWSKYGRNQFFGQNDQLLRVEELCLEHYSLQGWKGLHCEGSLMNTLFGIFFWNILFMDIADVFQNEYQRAPLDLGTEAFYSSRSNEIERRLWEIRHYDKRDIFREVITVFQEHSFEECVGVNWLILGSMETLASVASLIPPQVLAGCFEQLSKNYRYWSGGQPDLFLWRELPEEQVKFVEVKGPSDKLSERQHFWICLLLSFGANAAIAKVRPGT</sequence>
<evidence type="ECO:0000256" key="8">
    <source>
        <dbReference type="ARBA" id="ARBA00023204"/>
    </source>
</evidence>
<protein>
    <recommendedName>
        <fullName evidence="10">Fanconi-associated nuclease</fullName>
        <ecNumber evidence="10">3.1.4.1</ecNumber>
    </recommendedName>
</protein>
<keyword evidence="6" id="KW-0862">Zinc</keyword>